<keyword evidence="23" id="KW-1185">Reference proteome</keyword>
<evidence type="ECO:0000313" key="23">
    <source>
        <dbReference type="Proteomes" id="UP000321635"/>
    </source>
</evidence>
<comment type="cofactor">
    <cofactor evidence="19">
        <name>[2Fe-2S] cluster</name>
        <dbReference type="ChEBI" id="CHEBI:190135"/>
    </cofactor>
    <text evidence="19">Binds 1 [2Fe-2S] cluster per subunit.</text>
</comment>
<gene>
    <name evidence="22" type="ORF">ANI02nite_03960</name>
</gene>
<keyword evidence="17" id="KW-1015">Disulfide bond</keyword>
<comment type="function">
    <text evidence="1">Component of the ubiquinol-cytochrome c reductase complex (complex III or cytochrome b-c1 complex), which is a respiratory chain that generates an electrochemical potential coupled to ATP synthesis.</text>
</comment>
<dbReference type="InterPro" id="IPR036922">
    <property type="entry name" value="Rieske_2Fe-2S_sf"/>
</dbReference>
<keyword evidence="12 19" id="KW-0249">Electron transport</keyword>
<dbReference type="OrthoDB" id="9767869at2"/>
<reference evidence="22 23" key="1">
    <citation type="submission" date="2019-07" db="EMBL/GenBank/DDBJ databases">
        <title>Whole genome shotgun sequence of Acetobacter nitrogenifigens NBRC 105050.</title>
        <authorList>
            <person name="Hosoyama A."/>
            <person name="Uohara A."/>
            <person name="Ohji S."/>
            <person name="Ichikawa N."/>
        </authorList>
    </citation>
    <scope>NUCLEOTIDE SEQUENCE [LARGE SCALE GENOMIC DNA]</scope>
    <source>
        <strain evidence="22 23">NBRC 105050</strain>
    </source>
</reference>
<evidence type="ECO:0000256" key="3">
    <source>
        <dbReference type="ARBA" id="ARBA00011649"/>
    </source>
</evidence>
<accession>A0A511X6E8</accession>
<dbReference type="InterPro" id="IPR014349">
    <property type="entry name" value="Rieske_Fe-S_prot"/>
</dbReference>
<evidence type="ECO:0000256" key="17">
    <source>
        <dbReference type="ARBA" id="ARBA00023157"/>
    </source>
</evidence>
<dbReference type="AlphaFoldDB" id="A0A511X6E8"/>
<keyword evidence="14" id="KW-0408">Iron</keyword>
<proteinExistence type="predicted"/>
<evidence type="ECO:0000256" key="9">
    <source>
        <dbReference type="ARBA" id="ARBA00022714"/>
    </source>
</evidence>
<dbReference type="GO" id="GO:0005886">
    <property type="term" value="C:plasma membrane"/>
    <property type="evidence" value="ECO:0007669"/>
    <property type="project" value="UniProtKB-SubCell"/>
</dbReference>
<dbReference type="STRING" id="1120919.GCA_000429165_00405"/>
<keyword evidence="8" id="KW-0812">Transmembrane</keyword>
<comment type="miscellaneous">
    <text evidence="19">The Rieske protein is a high potential 2Fe-2S protein.</text>
</comment>
<protein>
    <recommendedName>
        <fullName evidence="5 19">Ubiquinol-cytochrome c reductase iron-sulfur subunit</fullName>
        <ecNumber evidence="4 19">7.1.1.8</ecNumber>
    </recommendedName>
</protein>
<evidence type="ECO:0000256" key="1">
    <source>
        <dbReference type="ARBA" id="ARBA00002444"/>
    </source>
</evidence>
<dbReference type="EC" id="7.1.1.8" evidence="4 19"/>
<comment type="caution">
    <text evidence="22">The sequence shown here is derived from an EMBL/GenBank/DDBJ whole genome shotgun (WGS) entry which is preliminary data.</text>
</comment>
<evidence type="ECO:0000259" key="21">
    <source>
        <dbReference type="PROSITE" id="PS51296"/>
    </source>
</evidence>
<dbReference type="GO" id="GO:0051537">
    <property type="term" value="F:2 iron, 2 sulfur cluster binding"/>
    <property type="evidence" value="ECO:0007669"/>
    <property type="project" value="UniProtKB-KW"/>
</dbReference>
<dbReference type="SUPFAM" id="SSF50022">
    <property type="entry name" value="ISP domain"/>
    <property type="match status" value="1"/>
</dbReference>
<evidence type="ECO:0000256" key="20">
    <source>
        <dbReference type="RuleBase" id="RU004497"/>
    </source>
</evidence>
<dbReference type="Pfam" id="PF10399">
    <property type="entry name" value="UCR_Fe-S_N"/>
    <property type="match status" value="1"/>
</dbReference>
<evidence type="ECO:0000256" key="18">
    <source>
        <dbReference type="ARBA" id="ARBA00029351"/>
    </source>
</evidence>
<dbReference type="Gene3D" id="1.20.5.510">
    <property type="entry name" value="Single helix bin"/>
    <property type="match status" value="1"/>
</dbReference>
<dbReference type="EMBL" id="BJYF01000001">
    <property type="protein sequence ID" value="GEN58512.1"/>
    <property type="molecule type" value="Genomic_DNA"/>
</dbReference>
<evidence type="ECO:0000256" key="14">
    <source>
        <dbReference type="ARBA" id="ARBA00023004"/>
    </source>
</evidence>
<evidence type="ECO:0000256" key="2">
    <source>
        <dbReference type="ARBA" id="ARBA00004162"/>
    </source>
</evidence>
<dbReference type="GO" id="GO:0046872">
    <property type="term" value="F:metal ion binding"/>
    <property type="evidence" value="ECO:0007669"/>
    <property type="project" value="UniProtKB-KW"/>
</dbReference>
<comment type="catalytic activity">
    <reaction evidence="18 19">
        <text>a quinol + 2 Fe(III)-[cytochrome c](out) = a quinone + 2 Fe(II)-[cytochrome c](out) + 2 H(+)(out)</text>
        <dbReference type="Rhea" id="RHEA:11484"/>
        <dbReference type="Rhea" id="RHEA-COMP:10350"/>
        <dbReference type="Rhea" id="RHEA-COMP:14399"/>
        <dbReference type="ChEBI" id="CHEBI:15378"/>
        <dbReference type="ChEBI" id="CHEBI:24646"/>
        <dbReference type="ChEBI" id="CHEBI:29033"/>
        <dbReference type="ChEBI" id="CHEBI:29034"/>
        <dbReference type="ChEBI" id="CHEBI:132124"/>
        <dbReference type="EC" id="7.1.1.8"/>
    </reaction>
</comment>
<evidence type="ECO:0000256" key="12">
    <source>
        <dbReference type="ARBA" id="ARBA00022982"/>
    </source>
</evidence>
<evidence type="ECO:0000256" key="15">
    <source>
        <dbReference type="ARBA" id="ARBA00023014"/>
    </source>
</evidence>
<dbReference type="PROSITE" id="PS51296">
    <property type="entry name" value="RIESKE"/>
    <property type="match status" value="1"/>
</dbReference>
<evidence type="ECO:0000256" key="19">
    <source>
        <dbReference type="RuleBase" id="RU004494"/>
    </source>
</evidence>
<dbReference type="InterPro" id="IPR006317">
    <property type="entry name" value="Ubiquinol_cyt_c_Rdtase_Fe-S-su"/>
</dbReference>
<dbReference type="GO" id="GO:0008121">
    <property type="term" value="F:quinol-cytochrome-c reductase activity"/>
    <property type="evidence" value="ECO:0007669"/>
    <property type="project" value="UniProtKB-EC"/>
</dbReference>
<organism evidence="22 23">
    <name type="scientific">Acetobacter nitrogenifigens DSM 23921 = NBRC 105050</name>
    <dbReference type="NCBI Taxonomy" id="1120919"/>
    <lineage>
        <taxon>Bacteria</taxon>
        <taxon>Pseudomonadati</taxon>
        <taxon>Pseudomonadota</taxon>
        <taxon>Alphaproteobacteria</taxon>
        <taxon>Acetobacterales</taxon>
        <taxon>Acetobacteraceae</taxon>
        <taxon>Acetobacter</taxon>
    </lineage>
</organism>
<keyword evidence="10" id="KW-0479">Metal-binding</keyword>
<evidence type="ECO:0000256" key="16">
    <source>
        <dbReference type="ARBA" id="ARBA00023136"/>
    </source>
</evidence>
<keyword evidence="6 19" id="KW-0813">Transport</keyword>
<dbReference type="NCBIfam" id="TIGR01416">
    <property type="entry name" value="Rieske_proteo"/>
    <property type="match status" value="1"/>
</dbReference>
<comment type="subunit">
    <text evidence="3 20">The main subunits of complex b-c1 are: cytochrome b, cytochrome c1 and the Rieske protein.</text>
</comment>
<name>A0A511X6E8_9PROT</name>
<evidence type="ECO:0000256" key="13">
    <source>
        <dbReference type="ARBA" id="ARBA00022989"/>
    </source>
</evidence>
<dbReference type="RefSeq" id="WP_051291814.1">
    <property type="nucleotide sequence ID" value="NZ_AUBI01000001.1"/>
</dbReference>
<keyword evidence="11" id="KW-1278">Translocase</keyword>
<dbReference type="InterPro" id="IPR017941">
    <property type="entry name" value="Rieske_2Fe-2S"/>
</dbReference>
<feature type="domain" description="Rieske" evidence="21">
    <location>
        <begin position="94"/>
        <end position="194"/>
    </location>
</feature>
<evidence type="ECO:0000256" key="7">
    <source>
        <dbReference type="ARBA" id="ARBA00022475"/>
    </source>
</evidence>
<keyword evidence="7" id="KW-1003">Cell membrane</keyword>
<dbReference type="InterPro" id="IPR019470">
    <property type="entry name" value="Ubiq_cytC_Rdtase_Fe-S_su_TAT"/>
</dbReference>
<keyword evidence="15" id="KW-0411">Iron-sulfur</keyword>
<dbReference type="Gene3D" id="2.102.10.10">
    <property type="entry name" value="Rieske [2Fe-2S] iron-sulphur domain"/>
    <property type="match status" value="1"/>
</dbReference>
<comment type="subcellular location">
    <subcellularLocation>
        <location evidence="2">Cell membrane</location>
        <topology evidence="2">Single-pass membrane protein</topology>
    </subcellularLocation>
</comment>
<dbReference type="PRINTS" id="PR00162">
    <property type="entry name" value="RIESKE"/>
</dbReference>
<evidence type="ECO:0000313" key="22">
    <source>
        <dbReference type="EMBL" id="GEN58512.1"/>
    </source>
</evidence>
<evidence type="ECO:0000256" key="11">
    <source>
        <dbReference type="ARBA" id="ARBA00022967"/>
    </source>
</evidence>
<keyword evidence="9" id="KW-0001">2Fe-2S</keyword>
<evidence type="ECO:0000256" key="4">
    <source>
        <dbReference type="ARBA" id="ARBA00012951"/>
    </source>
</evidence>
<dbReference type="PANTHER" id="PTHR10134">
    <property type="entry name" value="CYTOCHROME B-C1 COMPLEX SUBUNIT RIESKE, MITOCHONDRIAL"/>
    <property type="match status" value="1"/>
</dbReference>
<dbReference type="CDD" id="cd03470">
    <property type="entry name" value="Rieske_cytochrome_bc1"/>
    <property type="match status" value="1"/>
</dbReference>
<dbReference type="InterPro" id="IPR005805">
    <property type="entry name" value="Rieske_Fe-S_prot_C"/>
</dbReference>
<dbReference type="Pfam" id="PF00355">
    <property type="entry name" value="Rieske"/>
    <property type="match status" value="1"/>
</dbReference>
<dbReference type="Proteomes" id="UP000321635">
    <property type="component" value="Unassembled WGS sequence"/>
</dbReference>
<sequence length="212" mass="22674">MTGSAPGAAAPSHPENPPRRDLLTLVTASTVAVGAGALCWPFLESLVPPDSSVANVPIDVDLSTLAVGQQVAVVWRSNPIFITRRSPQALEKLKTPELRARLRDPDSKALQQPPYATNWHRSLSPEYGVLVGVCTHLGCVPAYASGATDPMRRGYACPCHGSKFDLAGRVFTGVPAPYNLPVPPHRMLSPNHLRIGENPPGATFDFSDIVQI</sequence>
<evidence type="ECO:0000256" key="10">
    <source>
        <dbReference type="ARBA" id="ARBA00022723"/>
    </source>
</evidence>
<evidence type="ECO:0000256" key="8">
    <source>
        <dbReference type="ARBA" id="ARBA00022692"/>
    </source>
</evidence>
<evidence type="ECO:0000256" key="6">
    <source>
        <dbReference type="ARBA" id="ARBA00022448"/>
    </source>
</evidence>
<evidence type="ECO:0000256" key="5">
    <source>
        <dbReference type="ARBA" id="ARBA00019816"/>
    </source>
</evidence>
<keyword evidence="13" id="KW-1133">Transmembrane helix</keyword>
<keyword evidence="16" id="KW-0472">Membrane</keyword>